<evidence type="ECO:0000313" key="2">
    <source>
        <dbReference type="EMBL" id="CAA9380196.1"/>
    </source>
</evidence>
<feature type="non-terminal residue" evidence="2">
    <location>
        <position position="1"/>
    </location>
</feature>
<name>A0A6J4NC60_9ACTN</name>
<reference evidence="2" key="1">
    <citation type="submission" date="2020-02" db="EMBL/GenBank/DDBJ databases">
        <authorList>
            <person name="Meier V. D."/>
        </authorList>
    </citation>
    <scope>NUCLEOTIDE SEQUENCE</scope>
    <source>
        <strain evidence="2">AVDCRST_MAG21</strain>
    </source>
</reference>
<dbReference type="EMBL" id="CADCUL010000142">
    <property type="protein sequence ID" value="CAA9380196.1"/>
    <property type="molecule type" value="Genomic_DNA"/>
</dbReference>
<feature type="compositionally biased region" description="Basic and acidic residues" evidence="1">
    <location>
        <begin position="1"/>
        <end position="21"/>
    </location>
</feature>
<feature type="non-terminal residue" evidence="2">
    <location>
        <position position="40"/>
    </location>
</feature>
<feature type="region of interest" description="Disordered" evidence="1">
    <location>
        <begin position="1"/>
        <end position="40"/>
    </location>
</feature>
<gene>
    <name evidence="2" type="ORF">AVDCRST_MAG21-1450</name>
</gene>
<protein>
    <submittedName>
        <fullName evidence="2">Uncharacterized protein</fullName>
    </submittedName>
</protein>
<organism evidence="2">
    <name type="scientific">uncultured Nocardioidaceae bacterium</name>
    <dbReference type="NCBI Taxonomy" id="253824"/>
    <lineage>
        <taxon>Bacteria</taxon>
        <taxon>Bacillati</taxon>
        <taxon>Actinomycetota</taxon>
        <taxon>Actinomycetes</taxon>
        <taxon>Propionibacteriales</taxon>
        <taxon>Nocardioidaceae</taxon>
        <taxon>environmental samples</taxon>
    </lineage>
</organism>
<dbReference type="AlphaFoldDB" id="A0A6J4NC60"/>
<sequence>GGTGESDRRHGQARGEAELLHHVGPHSSCRERASLLRPTL</sequence>
<accession>A0A6J4NC60</accession>
<proteinExistence type="predicted"/>
<evidence type="ECO:0000256" key="1">
    <source>
        <dbReference type="SAM" id="MobiDB-lite"/>
    </source>
</evidence>